<accession>A0ABT7BGI1</accession>
<name>A0ABT7BGI1_9CYAN</name>
<feature type="transmembrane region" description="Helical" evidence="1">
    <location>
        <begin position="87"/>
        <end position="107"/>
    </location>
</feature>
<gene>
    <name evidence="2" type="ORF">PJF56_05395</name>
</gene>
<comment type="caution">
    <text evidence="2">The sequence shown here is derived from an EMBL/GenBank/DDBJ whole genome shotgun (WGS) entry which is preliminary data.</text>
</comment>
<protein>
    <submittedName>
        <fullName evidence="2">Phage holin family protein</fullName>
    </submittedName>
</protein>
<organism evidence="2 3">
    <name type="scientific">Roseofilum halophilum BLCC-M91</name>
    <dbReference type="NCBI Taxonomy" id="3022259"/>
    <lineage>
        <taxon>Bacteria</taxon>
        <taxon>Bacillati</taxon>
        <taxon>Cyanobacteriota</taxon>
        <taxon>Cyanophyceae</taxon>
        <taxon>Desertifilales</taxon>
        <taxon>Desertifilaceae</taxon>
        <taxon>Roseofilum</taxon>
        <taxon>Roseofilum halophilum</taxon>
    </lineage>
</organism>
<feature type="transmembrane region" description="Helical" evidence="1">
    <location>
        <begin position="29"/>
        <end position="47"/>
    </location>
</feature>
<keyword evidence="3" id="KW-1185">Reference proteome</keyword>
<keyword evidence="1" id="KW-0812">Transmembrane</keyword>
<evidence type="ECO:0000256" key="1">
    <source>
        <dbReference type="SAM" id="Phobius"/>
    </source>
</evidence>
<evidence type="ECO:0000313" key="2">
    <source>
        <dbReference type="EMBL" id="MDJ1178290.1"/>
    </source>
</evidence>
<feature type="transmembrane region" description="Helical" evidence="1">
    <location>
        <begin position="59"/>
        <end position="81"/>
    </location>
</feature>
<evidence type="ECO:0000313" key="3">
    <source>
        <dbReference type="Proteomes" id="UP001231370"/>
    </source>
</evidence>
<keyword evidence="1" id="KW-1133">Transmembrane helix</keyword>
<dbReference type="Proteomes" id="UP001231370">
    <property type="component" value="Unassembled WGS sequence"/>
</dbReference>
<dbReference type="PANTHER" id="PTHR37309:SF1">
    <property type="entry name" value="SLR0284 PROTEIN"/>
    <property type="match status" value="1"/>
</dbReference>
<dbReference type="RefSeq" id="WP_283761613.1">
    <property type="nucleotide sequence ID" value="NZ_JAQPOK010000041.1"/>
</dbReference>
<sequence>MINFFLTWALAAIALAITAYLVPGLMIASWQAAAVGAIVMGLVNAIVKPILTLLTLPLTILTLGLFLLVVNAISLALVGYFTPGFTVSGFFPAVLGSIVLSLVSWLIEQFTGKQVSND</sequence>
<dbReference type="PANTHER" id="PTHR37309">
    <property type="entry name" value="SLR0284 PROTEIN"/>
    <property type="match status" value="1"/>
</dbReference>
<dbReference type="Pfam" id="PF04020">
    <property type="entry name" value="Phage_holin_4_2"/>
    <property type="match status" value="1"/>
</dbReference>
<keyword evidence="1" id="KW-0472">Membrane</keyword>
<reference evidence="2 3" key="1">
    <citation type="submission" date="2023-01" db="EMBL/GenBank/DDBJ databases">
        <title>Novel diversity within Roseofilum (Cyanobacteria; Desertifilaceae) from marine benthic mats with descriptions of four novel species.</title>
        <authorList>
            <person name="Wang Y."/>
            <person name="Berthold D.E."/>
            <person name="Hu J."/>
            <person name="Lefler F.W."/>
            <person name="Laughinghouse H.D. IV."/>
        </authorList>
    </citation>
    <scope>NUCLEOTIDE SEQUENCE [LARGE SCALE GENOMIC DNA]</scope>
    <source>
        <strain evidence="2 3">BLCC-M91</strain>
    </source>
</reference>
<dbReference type="InterPro" id="IPR007165">
    <property type="entry name" value="Phage_holin_4_2"/>
</dbReference>
<proteinExistence type="predicted"/>
<dbReference type="EMBL" id="JAQPOK010000041">
    <property type="protein sequence ID" value="MDJ1178290.1"/>
    <property type="molecule type" value="Genomic_DNA"/>
</dbReference>